<feature type="domain" description="MucBP" evidence="4">
    <location>
        <begin position="1037"/>
        <end position="1099"/>
    </location>
</feature>
<feature type="domain" description="MucBP" evidence="4">
    <location>
        <begin position="970"/>
        <end position="1030"/>
    </location>
</feature>
<dbReference type="Proteomes" id="UP000515928">
    <property type="component" value="Chromosome"/>
</dbReference>
<dbReference type="Pfam" id="PF06458">
    <property type="entry name" value="MucBP"/>
    <property type="match status" value="13"/>
</dbReference>
<feature type="domain" description="MucBP" evidence="4">
    <location>
        <begin position="358"/>
        <end position="418"/>
    </location>
</feature>
<evidence type="ECO:0000259" key="4">
    <source>
        <dbReference type="Pfam" id="PF06458"/>
    </source>
</evidence>
<feature type="domain" description="MucBP" evidence="4">
    <location>
        <begin position="289"/>
        <end position="350"/>
    </location>
</feature>
<feature type="domain" description="MucBP" evidence="4">
    <location>
        <begin position="629"/>
        <end position="690"/>
    </location>
</feature>
<organism evidence="5 6">
    <name type="scientific">Erysipelothrix inopinata</name>
    <dbReference type="NCBI Taxonomy" id="225084"/>
    <lineage>
        <taxon>Bacteria</taxon>
        <taxon>Bacillati</taxon>
        <taxon>Bacillota</taxon>
        <taxon>Erysipelotrichia</taxon>
        <taxon>Erysipelotrichales</taxon>
        <taxon>Erysipelotrichaceae</taxon>
        <taxon>Erysipelothrix</taxon>
    </lineage>
</organism>
<feature type="domain" description="MucBP" evidence="4">
    <location>
        <begin position="561"/>
        <end position="622"/>
    </location>
</feature>
<feature type="domain" description="MucBP" evidence="4">
    <location>
        <begin position="222"/>
        <end position="283"/>
    </location>
</feature>
<evidence type="ECO:0000313" key="6">
    <source>
        <dbReference type="Proteomes" id="UP000515928"/>
    </source>
</evidence>
<keyword evidence="2" id="KW-0472">Membrane</keyword>
<evidence type="ECO:0000256" key="1">
    <source>
        <dbReference type="ARBA" id="ARBA00022737"/>
    </source>
</evidence>
<dbReference type="KEGG" id="eio:H9L01_05200"/>
<dbReference type="AlphaFoldDB" id="A0A7G9S1N0"/>
<feature type="transmembrane region" description="Helical" evidence="2">
    <location>
        <begin position="1132"/>
        <end position="1148"/>
    </location>
</feature>
<dbReference type="Gene3D" id="3.10.20.320">
    <property type="entry name" value="Putative peptidoglycan bound protein (lpxtg motif)"/>
    <property type="match status" value="13"/>
</dbReference>
<proteinExistence type="predicted"/>
<name>A0A7G9S1N0_9FIRM</name>
<accession>A0A7G9S1N0</accession>
<feature type="domain" description="MucBP" evidence="4">
    <location>
        <begin position="833"/>
        <end position="894"/>
    </location>
</feature>
<keyword evidence="3" id="KW-0732">Signal</keyword>
<feature type="domain" description="MucBP" evidence="4">
    <location>
        <begin position="697"/>
        <end position="758"/>
    </location>
</feature>
<evidence type="ECO:0000256" key="2">
    <source>
        <dbReference type="SAM" id="Phobius"/>
    </source>
</evidence>
<feature type="chain" id="PRO_5038862657" evidence="3">
    <location>
        <begin position="35"/>
        <end position="1155"/>
    </location>
</feature>
<sequence>MRLTQVKFKRMTQLALSLLMVISLLGFQEMSVSAADDELLKNTDFTVTFSAGHYAPQPWTVGYPSTNLRDTWYTDNMPEDQWQEQYKPIPGGAAIRAFMEQGIRRVGYRGNRLTQTVEGLVPNRVYKIDSTVTMTKNNATGIFTAKVEVVDSGGTVVIGDNTITAAAGEGSTAEGRTSSKSIYFKPSGTKVTINLKNESYDTLETIAEFTGISLKAVTSGGVTVNHVDTDGNPIADSTTITGFAGDAYTSSPVTNKHYTLKTTPANASGKLPIDHEEITYVYEAADGENVTVKYVNLKGDPISGEDTLKGKINSDYEAVAKTITNYHLVETQGSAKGKFTDTAQTVTFVYDLNRGADVIAKYVDIDGNKIAEDETYSGDVTAHYFTTDKTIENYELTVQPDNATGTFTDQVQTVTYIYDLIPGANVTVKYVDTDGNEIADSETLSGKITTDYTATEKTITNYTLTKQPTNATGKFTDTAQTVTYVYDLVDAAKVTVNYVDTDGNEIADSETLNGKITTPYTALEKTITNYALTVQPDNATGTFTDTEQTVTYVYDLIAGANVTVNYVDTEGNEIADTETLSGKITTAYTATEKSITNYALTAQPENASGTFTDTEQTVTYVYDLIAGANVTVKYVDTDGNEIADTETLSGKITTAYTAAEKSIKNYALTAQPGNATGTFTDTEQTVTYIYDLIAGEPVTVLYVDTEGNEIADTETLNGKITTPYASVEKTIGNYKLVEVPANATGTFKDTKQTVTYVYDLVDAAKVTVKYVDIDGNEIDDTETLSGKITTAYASVEKAIENYSLTSKPSNASGTFTDTEQTVTYVYDLIAGANVTVKYVDIDGNEIADTETLSGKITTAYTASEKTITNYALTAQPDNATGVFTNKVQTVTYVYDLIDGAKVTVNYVDTEGNEIADTETLNGKITKPYTSVEKVIKNYALTTKPNNATGTFTDTEQTVTYVYDLVDGAAVTVKYVDIDGNEIADTETLNGKATTPYTSVQKDIKNYTLTEQPTNASGTFTTEAQTVTYVYDLVDGANVIVNYVDTDGNTVSPSEVLTGKITTPYLATAKNVENYKLTEVPKNASGTFTGSEQVVTYVYEKEEVVKVTPEKPEDPTPTTPEPNLPNTGIGINYMNYFYVLIGFVLIVLGKKKYKEN</sequence>
<keyword evidence="1" id="KW-0677">Repeat</keyword>
<feature type="signal peptide" evidence="3">
    <location>
        <begin position="1"/>
        <end position="34"/>
    </location>
</feature>
<dbReference type="RefSeq" id="WP_187534948.1">
    <property type="nucleotide sequence ID" value="NZ_CBCSHU010000012.1"/>
</dbReference>
<keyword evidence="6" id="KW-1185">Reference proteome</keyword>
<evidence type="ECO:0000313" key="5">
    <source>
        <dbReference type="EMBL" id="QNN61755.1"/>
    </source>
</evidence>
<feature type="domain" description="MucBP" evidence="4">
    <location>
        <begin position="425"/>
        <end position="486"/>
    </location>
</feature>
<keyword evidence="2" id="KW-0812">Transmembrane</keyword>
<feature type="domain" description="MucBP" evidence="4">
    <location>
        <begin position="901"/>
        <end position="962"/>
    </location>
</feature>
<reference evidence="5 6" key="1">
    <citation type="submission" date="2020-08" db="EMBL/GenBank/DDBJ databases">
        <title>Genome sequence of Erysipelothrix inopinata DSM 15511T.</title>
        <authorList>
            <person name="Hyun D.-W."/>
            <person name="Bae J.-W."/>
        </authorList>
    </citation>
    <scope>NUCLEOTIDE SEQUENCE [LARGE SCALE GENOMIC DNA]</scope>
    <source>
        <strain evidence="5 6">DSM 15511</strain>
    </source>
</reference>
<feature type="domain" description="MucBP" evidence="4">
    <location>
        <begin position="493"/>
        <end position="554"/>
    </location>
</feature>
<keyword evidence="2" id="KW-1133">Transmembrane helix</keyword>
<evidence type="ECO:0000256" key="3">
    <source>
        <dbReference type="SAM" id="SignalP"/>
    </source>
</evidence>
<feature type="domain" description="MucBP" evidence="4">
    <location>
        <begin position="765"/>
        <end position="826"/>
    </location>
</feature>
<protein>
    <submittedName>
        <fullName evidence="5">MucBP domain-containing protein</fullName>
    </submittedName>
</protein>
<dbReference type="InterPro" id="IPR009459">
    <property type="entry name" value="MucBP_dom"/>
</dbReference>
<gene>
    <name evidence="5" type="ORF">H9L01_05200</name>
</gene>
<dbReference type="EMBL" id="CP060715">
    <property type="protein sequence ID" value="QNN61755.1"/>
    <property type="molecule type" value="Genomic_DNA"/>
</dbReference>